<name>A0A518AYY0_9BACT</name>
<reference evidence="2 3" key="1">
    <citation type="submission" date="2019-02" db="EMBL/GenBank/DDBJ databases">
        <title>Deep-cultivation of Planctomycetes and their phenomic and genomic characterization uncovers novel biology.</title>
        <authorList>
            <person name="Wiegand S."/>
            <person name="Jogler M."/>
            <person name="Boedeker C."/>
            <person name="Pinto D."/>
            <person name="Vollmers J."/>
            <person name="Rivas-Marin E."/>
            <person name="Kohn T."/>
            <person name="Peeters S.H."/>
            <person name="Heuer A."/>
            <person name="Rast P."/>
            <person name="Oberbeckmann S."/>
            <person name="Bunk B."/>
            <person name="Jeske O."/>
            <person name="Meyerdierks A."/>
            <person name="Storesund J.E."/>
            <person name="Kallscheuer N."/>
            <person name="Luecker S."/>
            <person name="Lage O.M."/>
            <person name="Pohl T."/>
            <person name="Merkel B.J."/>
            <person name="Hornburger P."/>
            <person name="Mueller R.-W."/>
            <person name="Bruemmer F."/>
            <person name="Labrenz M."/>
            <person name="Spormann A.M."/>
            <person name="Op den Camp H."/>
            <person name="Overmann J."/>
            <person name="Amann R."/>
            <person name="Jetten M.S.M."/>
            <person name="Mascher T."/>
            <person name="Medema M.H."/>
            <person name="Devos D.P."/>
            <person name="Kaster A.-K."/>
            <person name="Ovreas L."/>
            <person name="Rohde M."/>
            <person name="Galperin M.Y."/>
            <person name="Jogler C."/>
        </authorList>
    </citation>
    <scope>NUCLEOTIDE SEQUENCE [LARGE SCALE GENOMIC DNA]</scope>
    <source>
        <strain evidence="2 3">Pan216</strain>
    </source>
</reference>
<proteinExistence type="predicted"/>
<feature type="compositionally biased region" description="Polar residues" evidence="1">
    <location>
        <begin position="150"/>
        <end position="169"/>
    </location>
</feature>
<accession>A0A518AYY0</accession>
<gene>
    <name evidence="2" type="ORF">Pan216_07690</name>
</gene>
<dbReference type="EMBL" id="CP036279">
    <property type="protein sequence ID" value="QDU59934.1"/>
    <property type="molecule type" value="Genomic_DNA"/>
</dbReference>
<evidence type="ECO:0000313" key="3">
    <source>
        <dbReference type="Proteomes" id="UP000317093"/>
    </source>
</evidence>
<evidence type="ECO:0000313" key="2">
    <source>
        <dbReference type="EMBL" id="QDU59934.1"/>
    </source>
</evidence>
<protein>
    <submittedName>
        <fullName evidence="2">Uncharacterized protein</fullName>
    </submittedName>
</protein>
<feature type="region of interest" description="Disordered" evidence="1">
    <location>
        <begin position="126"/>
        <end position="183"/>
    </location>
</feature>
<dbReference type="AlphaFoldDB" id="A0A518AYY0"/>
<sequence length="183" mass="20136">MDFGWLKTVLPNCWKFWRSVGAMGFAGSARAHGRSLGQLDPVNSRPTGTGMAEYDCCFGTAGVGIHVAISSAAGWTSDRMTPQSRLLAPSLTPRQTSPLQPPKLPRHLLIIRHPFRHPLLLFSFPPHHDRHHSPSNSLPQPPPHRRHQLLNRSLITSHRSKNSSTNLSPLANHLPSADASYSG</sequence>
<dbReference type="KEGG" id="knv:Pan216_07690"/>
<evidence type="ECO:0000256" key="1">
    <source>
        <dbReference type="SAM" id="MobiDB-lite"/>
    </source>
</evidence>
<keyword evidence="3" id="KW-1185">Reference proteome</keyword>
<dbReference type="Proteomes" id="UP000317093">
    <property type="component" value="Chromosome"/>
</dbReference>
<organism evidence="2 3">
    <name type="scientific">Kolteria novifilia</name>
    <dbReference type="NCBI Taxonomy" id="2527975"/>
    <lineage>
        <taxon>Bacteria</taxon>
        <taxon>Pseudomonadati</taxon>
        <taxon>Planctomycetota</taxon>
        <taxon>Planctomycetia</taxon>
        <taxon>Kolteriales</taxon>
        <taxon>Kolteriaceae</taxon>
        <taxon>Kolteria</taxon>
    </lineage>
</organism>